<dbReference type="EMBL" id="CP021106">
    <property type="protein sequence ID" value="ARO88637.1"/>
    <property type="molecule type" value="Genomic_DNA"/>
</dbReference>
<comment type="subcellular location">
    <subcellularLocation>
        <location evidence="1">Cytoplasm</location>
    </subcellularLocation>
</comment>
<dbReference type="SUPFAM" id="SSF52402">
    <property type="entry name" value="Adenine nucleotide alpha hydrolases-like"/>
    <property type="match status" value="1"/>
</dbReference>
<gene>
    <name evidence="6" type="ORF">EBAPG3_013135</name>
</gene>
<protein>
    <submittedName>
        <fullName evidence="6">Universal stress protein A</fullName>
    </submittedName>
</protein>
<dbReference type="PIRSF" id="PIRSF006276">
    <property type="entry name" value="UspA"/>
    <property type="match status" value="1"/>
</dbReference>
<evidence type="ECO:0000313" key="6">
    <source>
        <dbReference type="EMBL" id="ARO88637.1"/>
    </source>
</evidence>
<evidence type="ECO:0000256" key="4">
    <source>
        <dbReference type="ARBA" id="ARBA00022490"/>
    </source>
</evidence>
<comment type="subunit">
    <text evidence="3">Homodimer.</text>
</comment>
<dbReference type="InterPro" id="IPR014729">
    <property type="entry name" value="Rossmann-like_a/b/a_fold"/>
</dbReference>
<dbReference type="PANTHER" id="PTHR46268:SF23">
    <property type="entry name" value="UNIVERSAL STRESS PROTEIN A-RELATED"/>
    <property type="match status" value="1"/>
</dbReference>
<evidence type="ECO:0000256" key="3">
    <source>
        <dbReference type="ARBA" id="ARBA00011738"/>
    </source>
</evidence>
<feature type="domain" description="UspA" evidence="5">
    <location>
        <begin position="4"/>
        <end position="143"/>
    </location>
</feature>
<sequence>MDSYQHILLAVDLSAHDDYVVRKARHLTNVFYAKLSIIHVLDNIPMPDTAYGTIIPLHKDSSYELLEAEKSRLMQLGDRLNVDPACRWMVWGVPGEEIARIAEQEQVDLIIVGSHGRHGLALLLGSTANSVLHHAMCDVMAIRLQDETTHKQSAAEGSVHSITLNPKTA</sequence>
<evidence type="ECO:0000313" key="7">
    <source>
        <dbReference type="Proteomes" id="UP000012179"/>
    </source>
</evidence>
<evidence type="ECO:0000256" key="1">
    <source>
        <dbReference type="ARBA" id="ARBA00004496"/>
    </source>
</evidence>
<dbReference type="PANTHER" id="PTHR46268">
    <property type="entry name" value="STRESS RESPONSE PROTEIN NHAX"/>
    <property type="match status" value="1"/>
</dbReference>
<evidence type="ECO:0000256" key="2">
    <source>
        <dbReference type="ARBA" id="ARBA00008791"/>
    </source>
</evidence>
<name>A0A1W6SS65_9PROT</name>
<dbReference type="GO" id="GO:0005737">
    <property type="term" value="C:cytoplasm"/>
    <property type="evidence" value="ECO:0007669"/>
    <property type="project" value="UniProtKB-SubCell"/>
</dbReference>
<reference evidence="6 7" key="1">
    <citation type="journal article" date="2015" name="Int. J. Syst. Evol. Microbiol.">
        <title>Nitrosospira lacus sp. nov., a psychrotolerant, ammonia-oxidizing bacterium from sandy lake sediment.</title>
        <authorList>
            <person name="Urakawa H."/>
            <person name="Garcia J.C."/>
            <person name="Nielsen J.L."/>
            <person name="Le V.Q."/>
            <person name="Kozlowski J.A."/>
            <person name="Stein L.Y."/>
            <person name="Lim C.K."/>
            <person name="Pommerening-Roser A."/>
            <person name="Martens-Habbena W."/>
            <person name="Stahl D.A."/>
            <person name="Klotz M.G."/>
        </authorList>
    </citation>
    <scope>NUCLEOTIDE SEQUENCE [LARGE SCALE GENOMIC DNA]</scope>
    <source>
        <strain evidence="6 7">APG3</strain>
    </source>
</reference>
<dbReference type="KEGG" id="nlc:EBAPG3_013135"/>
<dbReference type="Pfam" id="PF00582">
    <property type="entry name" value="Usp"/>
    <property type="match status" value="1"/>
</dbReference>
<dbReference type="InterPro" id="IPR006015">
    <property type="entry name" value="Universal_stress_UspA"/>
</dbReference>
<dbReference type="Proteomes" id="UP000012179">
    <property type="component" value="Chromosome"/>
</dbReference>
<keyword evidence="7" id="KW-1185">Reference proteome</keyword>
<evidence type="ECO:0000259" key="5">
    <source>
        <dbReference type="Pfam" id="PF00582"/>
    </source>
</evidence>
<keyword evidence="4" id="KW-0963">Cytoplasm</keyword>
<dbReference type="PRINTS" id="PR01438">
    <property type="entry name" value="UNVRSLSTRESS"/>
</dbReference>
<dbReference type="AlphaFoldDB" id="A0A1W6SS65"/>
<dbReference type="RefSeq" id="WP_004179397.1">
    <property type="nucleotide sequence ID" value="NZ_CP021106.3"/>
</dbReference>
<dbReference type="OrthoDB" id="5295044at2"/>
<proteinExistence type="inferred from homology"/>
<comment type="similarity">
    <text evidence="2">Belongs to the universal stress protein A family.</text>
</comment>
<dbReference type="InterPro" id="IPR006016">
    <property type="entry name" value="UspA"/>
</dbReference>
<organism evidence="6 7">
    <name type="scientific">Nitrosospira lacus</name>
    <dbReference type="NCBI Taxonomy" id="1288494"/>
    <lineage>
        <taxon>Bacteria</taxon>
        <taxon>Pseudomonadati</taxon>
        <taxon>Pseudomonadota</taxon>
        <taxon>Betaproteobacteria</taxon>
        <taxon>Nitrosomonadales</taxon>
        <taxon>Nitrosomonadaceae</taxon>
        <taxon>Nitrosospira</taxon>
    </lineage>
</organism>
<dbReference type="Gene3D" id="3.40.50.620">
    <property type="entry name" value="HUPs"/>
    <property type="match status" value="1"/>
</dbReference>
<accession>A0A1W6SS65</accession>
<dbReference type="eggNOG" id="COG0589">
    <property type="taxonomic scope" value="Bacteria"/>
</dbReference>